<comment type="caution">
    <text evidence="1">The sequence shown here is derived from an EMBL/GenBank/DDBJ whole genome shotgun (WGS) entry which is preliminary data.</text>
</comment>
<gene>
    <name evidence="1" type="ORF">M9H77_03060</name>
</gene>
<sequence length="129" mass="14531">MPWVILTGVRIEVGPVQHSKPGLSSQKESTQKPGTKALYFSRRLADRASLNMIIEKSFGEEENDDYQPGRNKFFNSQHSTIAWTLPSEEDRLRDSASDFRPIKKTTQFGIEALSSQPVEDNDEAEASDD</sequence>
<protein>
    <submittedName>
        <fullName evidence="1">Uncharacterized protein</fullName>
    </submittedName>
</protein>
<reference evidence="2" key="1">
    <citation type="journal article" date="2023" name="Nat. Plants">
        <title>Single-cell RNA sequencing provides a high-resolution roadmap for understanding the multicellular compartmentation of specialized metabolism.</title>
        <authorList>
            <person name="Sun S."/>
            <person name="Shen X."/>
            <person name="Li Y."/>
            <person name="Li Y."/>
            <person name="Wang S."/>
            <person name="Li R."/>
            <person name="Zhang H."/>
            <person name="Shen G."/>
            <person name="Guo B."/>
            <person name="Wei J."/>
            <person name="Xu J."/>
            <person name="St-Pierre B."/>
            <person name="Chen S."/>
            <person name="Sun C."/>
        </authorList>
    </citation>
    <scope>NUCLEOTIDE SEQUENCE [LARGE SCALE GENOMIC DNA]</scope>
</reference>
<name>A0ACC0CA56_CATRO</name>
<evidence type="ECO:0000313" key="1">
    <source>
        <dbReference type="EMBL" id="KAI5681832.1"/>
    </source>
</evidence>
<keyword evidence="2" id="KW-1185">Reference proteome</keyword>
<evidence type="ECO:0000313" key="2">
    <source>
        <dbReference type="Proteomes" id="UP001060085"/>
    </source>
</evidence>
<organism evidence="1 2">
    <name type="scientific">Catharanthus roseus</name>
    <name type="common">Madagascar periwinkle</name>
    <name type="synonym">Vinca rosea</name>
    <dbReference type="NCBI Taxonomy" id="4058"/>
    <lineage>
        <taxon>Eukaryota</taxon>
        <taxon>Viridiplantae</taxon>
        <taxon>Streptophyta</taxon>
        <taxon>Embryophyta</taxon>
        <taxon>Tracheophyta</taxon>
        <taxon>Spermatophyta</taxon>
        <taxon>Magnoliopsida</taxon>
        <taxon>eudicotyledons</taxon>
        <taxon>Gunneridae</taxon>
        <taxon>Pentapetalae</taxon>
        <taxon>asterids</taxon>
        <taxon>lamiids</taxon>
        <taxon>Gentianales</taxon>
        <taxon>Apocynaceae</taxon>
        <taxon>Rauvolfioideae</taxon>
        <taxon>Vinceae</taxon>
        <taxon>Catharanthinae</taxon>
        <taxon>Catharanthus</taxon>
    </lineage>
</organism>
<dbReference type="EMBL" id="CM044701">
    <property type="protein sequence ID" value="KAI5681832.1"/>
    <property type="molecule type" value="Genomic_DNA"/>
</dbReference>
<accession>A0ACC0CA56</accession>
<proteinExistence type="predicted"/>
<dbReference type="Proteomes" id="UP001060085">
    <property type="component" value="Linkage Group LG01"/>
</dbReference>